<proteinExistence type="predicted"/>
<dbReference type="InterPro" id="IPR046522">
    <property type="entry name" value="DUF6699"/>
</dbReference>
<reference evidence="3" key="2">
    <citation type="journal article" date="2020" name="Nat. Commun.">
        <title>Large-scale genome sequencing of mycorrhizal fungi provides insights into the early evolution of symbiotic traits.</title>
        <authorList>
            <person name="Miyauchi S."/>
            <person name="Kiss E."/>
            <person name="Kuo A."/>
            <person name="Drula E."/>
            <person name="Kohler A."/>
            <person name="Sanchez-Garcia M."/>
            <person name="Morin E."/>
            <person name="Andreopoulos B."/>
            <person name="Barry K.W."/>
            <person name="Bonito G."/>
            <person name="Buee M."/>
            <person name="Carver A."/>
            <person name="Chen C."/>
            <person name="Cichocki N."/>
            <person name="Clum A."/>
            <person name="Culley D."/>
            <person name="Crous P.W."/>
            <person name="Fauchery L."/>
            <person name="Girlanda M."/>
            <person name="Hayes R.D."/>
            <person name="Keri Z."/>
            <person name="LaButti K."/>
            <person name="Lipzen A."/>
            <person name="Lombard V."/>
            <person name="Magnuson J."/>
            <person name="Maillard F."/>
            <person name="Murat C."/>
            <person name="Nolan M."/>
            <person name="Ohm R.A."/>
            <person name="Pangilinan J."/>
            <person name="Pereira M.F."/>
            <person name="Perotto S."/>
            <person name="Peter M."/>
            <person name="Pfister S."/>
            <person name="Riley R."/>
            <person name="Sitrit Y."/>
            <person name="Stielow J.B."/>
            <person name="Szollosi G."/>
            <person name="Zifcakova L."/>
            <person name="Stursova M."/>
            <person name="Spatafora J.W."/>
            <person name="Tedersoo L."/>
            <person name="Vaario L.M."/>
            <person name="Yamada A."/>
            <person name="Yan M."/>
            <person name="Wang P."/>
            <person name="Xu J."/>
            <person name="Bruns T."/>
            <person name="Baldrian P."/>
            <person name="Vilgalys R."/>
            <person name="Dunand C."/>
            <person name="Henrissat B."/>
            <person name="Grigoriev I.V."/>
            <person name="Hibbett D."/>
            <person name="Nagy L.G."/>
            <person name="Martin F.M."/>
        </authorList>
    </citation>
    <scope>NUCLEOTIDE SEQUENCE</scope>
    <source>
        <strain evidence="3">Prilba</strain>
    </source>
</reference>
<name>A0A9P5JXJ4_9AGAM</name>
<feature type="region of interest" description="Disordered" evidence="1">
    <location>
        <begin position="25"/>
        <end position="62"/>
    </location>
</feature>
<evidence type="ECO:0000313" key="3">
    <source>
        <dbReference type="EMBL" id="KAF8469259.1"/>
    </source>
</evidence>
<evidence type="ECO:0000259" key="2">
    <source>
        <dbReference type="Pfam" id="PF20415"/>
    </source>
</evidence>
<feature type="domain" description="DUF6699" evidence="2">
    <location>
        <begin position="129"/>
        <end position="258"/>
    </location>
</feature>
<dbReference type="AlphaFoldDB" id="A0A9P5JXJ4"/>
<gene>
    <name evidence="3" type="ORF">DFH94DRAFT_675265</name>
</gene>
<keyword evidence="4" id="KW-1185">Reference proteome</keyword>
<feature type="region of interest" description="Disordered" evidence="1">
    <location>
        <begin position="67"/>
        <end position="86"/>
    </location>
</feature>
<organism evidence="3 4">
    <name type="scientific">Russula ochroleuca</name>
    <dbReference type="NCBI Taxonomy" id="152965"/>
    <lineage>
        <taxon>Eukaryota</taxon>
        <taxon>Fungi</taxon>
        <taxon>Dikarya</taxon>
        <taxon>Basidiomycota</taxon>
        <taxon>Agaricomycotina</taxon>
        <taxon>Agaricomycetes</taxon>
        <taxon>Russulales</taxon>
        <taxon>Russulaceae</taxon>
        <taxon>Russula</taxon>
    </lineage>
</organism>
<feature type="region of interest" description="Disordered" evidence="1">
    <location>
        <begin position="1"/>
        <end position="20"/>
    </location>
</feature>
<feature type="compositionally biased region" description="Basic residues" evidence="1">
    <location>
        <begin position="1"/>
        <end position="11"/>
    </location>
</feature>
<feature type="region of interest" description="Disordered" evidence="1">
    <location>
        <begin position="210"/>
        <end position="234"/>
    </location>
</feature>
<dbReference type="EMBL" id="WHVB01000029">
    <property type="protein sequence ID" value="KAF8469259.1"/>
    <property type="molecule type" value="Genomic_DNA"/>
</dbReference>
<accession>A0A9P5JXJ4</accession>
<sequence length="268" mass="28513">MPTSHSSKHHPNSFVSSPTWSLNTLTGTTASGSGGPPVTPVMSPVSLPSPPGSARSVSTHSGHGHAYAYASHMPSTPGAPHMGTVPLPQLLHRQQHSLPTPPVSPERPSRYAVLSELLVYIGHRPPAKLNFNAVQPPSTACLHPSCNPNAMNEPAISTRATHLLLDIPGISGGHFYASSTRGDGHAVTVREVLQALHVKLSERASQADYNQLPTENHKRAASSSFNQRNRAMPDPAGLRRFDLLGGRTTFAGLQRAANGADVWHVCFI</sequence>
<evidence type="ECO:0000256" key="1">
    <source>
        <dbReference type="SAM" id="MobiDB-lite"/>
    </source>
</evidence>
<dbReference type="Pfam" id="PF20415">
    <property type="entry name" value="DUF6699"/>
    <property type="match status" value="1"/>
</dbReference>
<dbReference type="OrthoDB" id="3265169at2759"/>
<comment type="caution">
    <text evidence="3">The sequence shown here is derived from an EMBL/GenBank/DDBJ whole genome shotgun (WGS) entry which is preliminary data.</text>
</comment>
<evidence type="ECO:0000313" key="4">
    <source>
        <dbReference type="Proteomes" id="UP000759537"/>
    </source>
</evidence>
<reference evidence="3" key="1">
    <citation type="submission" date="2019-10" db="EMBL/GenBank/DDBJ databases">
        <authorList>
            <consortium name="DOE Joint Genome Institute"/>
            <person name="Kuo A."/>
            <person name="Miyauchi S."/>
            <person name="Kiss E."/>
            <person name="Drula E."/>
            <person name="Kohler A."/>
            <person name="Sanchez-Garcia M."/>
            <person name="Andreopoulos B."/>
            <person name="Barry K.W."/>
            <person name="Bonito G."/>
            <person name="Buee M."/>
            <person name="Carver A."/>
            <person name="Chen C."/>
            <person name="Cichocki N."/>
            <person name="Clum A."/>
            <person name="Culley D."/>
            <person name="Crous P.W."/>
            <person name="Fauchery L."/>
            <person name="Girlanda M."/>
            <person name="Hayes R."/>
            <person name="Keri Z."/>
            <person name="LaButti K."/>
            <person name="Lipzen A."/>
            <person name="Lombard V."/>
            <person name="Magnuson J."/>
            <person name="Maillard F."/>
            <person name="Morin E."/>
            <person name="Murat C."/>
            <person name="Nolan M."/>
            <person name="Ohm R."/>
            <person name="Pangilinan J."/>
            <person name="Pereira M."/>
            <person name="Perotto S."/>
            <person name="Peter M."/>
            <person name="Riley R."/>
            <person name="Sitrit Y."/>
            <person name="Stielow B."/>
            <person name="Szollosi G."/>
            <person name="Zifcakova L."/>
            <person name="Stursova M."/>
            <person name="Spatafora J.W."/>
            <person name="Tedersoo L."/>
            <person name="Vaario L.-M."/>
            <person name="Yamada A."/>
            <person name="Yan M."/>
            <person name="Wang P."/>
            <person name="Xu J."/>
            <person name="Bruns T."/>
            <person name="Baldrian P."/>
            <person name="Vilgalys R."/>
            <person name="Henrissat B."/>
            <person name="Grigoriev I.V."/>
            <person name="Hibbett D."/>
            <person name="Nagy L.G."/>
            <person name="Martin F.M."/>
        </authorList>
    </citation>
    <scope>NUCLEOTIDE SEQUENCE</scope>
    <source>
        <strain evidence="3">Prilba</strain>
    </source>
</reference>
<dbReference type="Proteomes" id="UP000759537">
    <property type="component" value="Unassembled WGS sequence"/>
</dbReference>
<protein>
    <recommendedName>
        <fullName evidence="2">DUF6699 domain-containing protein</fullName>
    </recommendedName>
</protein>